<dbReference type="Pfam" id="PF07715">
    <property type="entry name" value="Plug"/>
    <property type="match status" value="1"/>
</dbReference>
<dbReference type="InterPro" id="IPR039426">
    <property type="entry name" value="TonB-dep_rcpt-like"/>
</dbReference>
<evidence type="ECO:0000313" key="16">
    <source>
        <dbReference type="Proteomes" id="UP000184749"/>
    </source>
</evidence>
<geneLocation type="plasmid" evidence="16">
    <name>prgalie4872d</name>
</geneLocation>
<keyword evidence="12" id="KW-0732">Signal</keyword>
<dbReference type="PANTHER" id="PTHR32552">
    <property type="entry name" value="FERRICHROME IRON RECEPTOR-RELATED"/>
    <property type="match status" value="1"/>
</dbReference>
<keyword evidence="9 10" id="KW-0998">Cell outer membrane</keyword>
<dbReference type="InterPro" id="IPR036942">
    <property type="entry name" value="Beta-barrel_TonB_sf"/>
</dbReference>
<gene>
    <name evidence="15" type="ORF">IE4872_PD00753</name>
</gene>
<evidence type="ECO:0000256" key="8">
    <source>
        <dbReference type="ARBA" id="ARBA00023170"/>
    </source>
</evidence>
<dbReference type="GO" id="GO:0015344">
    <property type="term" value="F:siderophore uptake transmembrane transporter activity"/>
    <property type="evidence" value="ECO:0007669"/>
    <property type="project" value="TreeGrafter"/>
</dbReference>
<dbReference type="PROSITE" id="PS52016">
    <property type="entry name" value="TONB_DEPENDENT_REC_3"/>
    <property type="match status" value="1"/>
</dbReference>
<dbReference type="InterPro" id="IPR037066">
    <property type="entry name" value="Plug_dom_sf"/>
</dbReference>
<dbReference type="Proteomes" id="UP000184749">
    <property type="component" value="Plasmid pRgalIE4872d"/>
</dbReference>
<keyword evidence="6 11" id="KW-0798">TonB box</keyword>
<keyword evidence="15" id="KW-0614">Plasmid</keyword>
<keyword evidence="3 10" id="KW-0813">Transport</keyword>
<evidence type="ECO:0000256" key="2">
    <source>
        <dbReference type="ARBA" id="ARBA00009810"/>
    </source>
</evidence>
<evidence type="ECO:0000256" key="3">
    <source>
        <dbReference type="ARBA" id="ARBA00022448"/>
    </source>
</evidence>
<keyword evidence="5 10" id="KW-0812">Transmembrane</keyword>
<keyword evidence="4 10" id="KW-1134">Transmembrane beta strand</keyword>
<dbReference type="GO" id="GO:0015891">
    <property type="term" value="P:siderophore transport"/>
    <property type="evidence" value="ECO:0007669"/>
    <property type="project" value="InterPro"/>
</dbReference>
<dbReference type="AlphaFoldDB" id="A0A1L5NTQ4"/>
<evidence type="ECO:0000259" key="14">
    <source>
        <dbReference type="Pfam" id="PF07715"/>
    </source>
</evidence>
<evidence type="ECO:0000256" key="5">
    <source>
        <dbReference type="ARBA" id="ARBA00022692"/>
    </source>
</evidence>
<dbReference type="SUPFAM" id="SSF56935">
    <property type="entry name" value="Porins"/>
    <property type="match status" value="1"/>
</dbReference>
<evidence type="ECO:0000256" key="6">
    <source>
        <dbReference type="ARBA" id="ARBA00023077"/>
    </source>
</evidence>
<dbReference type="Gene3D" id="2.170.130.10">
    <property type="entry name" value="TonB-dependent receptor, plug domain"/>
    <property type="match status" value="1"/>
</dbReference>
<reference evidence="15 16" key="1">
    <citation type="submission" date="2016-09" db="EMBL/GenBank/DDBJ databases">
        <title>The complete genome sequences of Rhizobium gallicum, symbiovars gallicum and phaseoli, symbionts associated to common bean (Phaseolus vulgaris).</title>
        <authorList>
            <person name="Bustos P."/>
            <person name="Santamaria R.I."/>
            <person name="Perez-Carrascal O.M."/>
            <person name="Juarez S."/>
            <person name="Lozano L."/>
            <person name="Martinez-Flores I."/>
            <person name="Martinez-Romero E."/>
            <person name="Cevallos M."/>
            <person name="Romero D."/>
            <person name="Davila G."/>
            <person name="Gonzalez V."/>
        </authorList>
    </citation>
    <scope>NUCLEOTIDE SEQUENCE [LARGE SCALE GENOMIC DNA]</scope>
    <source>
        <strain evidence="15 16">IE4872</strain>
        <plasmid evidence="16">prgalie4872d</plasmid>
    </source>
</reference>
<comment type="subcellular location">
    <subcellularLocation>
        <location evidence="1 10">Cell outer membrane</location>
        <topology evidence="1 10">Multi-pass membrane protein</topology>
    </subcellularLocation>
</comment>
<dbReference type="OrthoDB" id="9760333at2"/>
<keyword evidence="7 10" id="KW-0472">Membrane</keyword>
<dbReference type="GO" id="GO:0038023">
    <property type="term" value="F:signaling receptor activity"/>
    <property type="evidence" value="ECO:0007669"/>
    <property type="project" value="InterPro"/>
</dbReference>
<feature type="signal peptide" evidence="12">
    <location>
        <begin position="1"/>
        <end position="21"/>
    </location>
</feature>
<dbReference type="Pfam" id="PF00593">
    <property type="entry name" value="TonB_dep_Rec_b-barrel"/>
    <property type="match status" value="1"/>
</dbReference>
<sequence length="713" mass="77128">MELRVGLLTVLLATVSRAALAQDATVLERIEIKAGSSTSTIGTAPDEYPGGQVARGGRIGLLGNRDFIDTPFNITSYTAETIENQGAQTVADVVANDPSVRSTHASGGMLDSFYVRGFPLNEGNFGEVAFDGVFGVAPTYRLFTDYAERVEVLKGPTALLYGISPNSSVGGTINIVPKRASDVDLTRVTTDYASDLYGGSHLDLSRRFGEERQFGVRFNGSFHGGDTPIDNQSRDIAVGALALDYEGEDLRATLDFIGQREDFDAPQRPFFPMAGIEIPDAPDGRSNVQEPWEWSKSKDLSWLGRFEYDLSDTVTVFGAVGGGNSRVERLFGTPTILNSAGDVTITPQNFIFDVDRLTAETGIRAAFETEAVEHTVTFQVSGLQQTLNRGSNSGTAQLTNLFDPLFRPEQDVPQPSHVPKVSENTFYGFALSDTMSMLDERVQLTLGGRWQHIDTENFSPVTGDLTSSSDEAAVTPLAGIVVKPWENVALYANYVEGLSVGDTAPTTAVNAGETLAPYRSKQYEIGTKIDLGRVAVTVSAFQIEKPFGQLETRGSDLVFVEGGEQRNRGVELSIFGEVTPEIRVLGGVTFIHGELTKTNSATTQGNTPIGVPSVQVNVGAEWDTPFLPGLTLAGNIIHTDEQFVNTANTQKIPSWTRLDLGARYHTEINEKPVTFRAEVENVFDLDYWSGVASFGTISQGAPLTVKVSMTTDF</sequence>
<keyword evidence="8 15" id="KW-0675">Receptor</keyword>
<dbReference type="NCBIfam" id="TIGR01783">
    <property type="entry name" value="TonB-siderophor"/>
    <property type="match status" value="1"/>
</dbReference>
<evidence type="ECO:0000256" key="11">
    <source>
        <dbReference type="RuleBase" id="RU003357"/>
    </source>
</evidence>
<dbReference type="InterPro" id="IPR000531">
    <property type="entry name" value="Beta-barrel_TonB"/>
</dbReference>
<proteinExistence type="inferred from homology"/>
<evidence type="ECO:0000259" key="13">
    <source>
        <dbReference type="Pfam" id="PF00593"/>
    </source>
</evidence>
<name>A0A1L5NTQ4_9HYPH</name>
<evidence type="ECO:0000256" key="12">
    <source>
        <dbReference type="SAM" id="SignalP"/>
    </source>
</evidence>
<feature type="domain" description="TonB-dependent receptor-like beta-barrel" evidence="13">
    <location>
        <begin position="264"/>
        <end position="682"/>
    </location>
</feature>
<dbReference type="InterPro" id="IPR010105">
    <property type="entry name" value="TonB_sidphr_rcpt"/>
</dbReference>
<comment type="similarity">
    <text evidence="2 10 11">Belongs to the TonB-dependent receptor family.</text>
</comment>
<dbReference type="Gene3D" id="2.40.170.20">
    <property type="entry name" value="TonB-dependent receptor, beta-barrel domain"/>
    <property type="match status" value="1"/>
</dbReference>
<dbReference type="InterPro" id="IPR012910">
    <property type="entry name" value="Plug_dom"/>
</dbReference>
<protein>
    <submittedName>
        <fullName evidence="15">TonB-dependent ferrichrome receptor protein</fullName>
    </submittedName>
</protein>
<feature type="domain" description="TonB-dependent receptor plug" evidence="14">
    <location>
        <begin position="68"/>
        <end position="163"/>
    </location>
</feature>
<accession>A0A1L5NTQ4</accession>
<evidence type="ECO:0000256" key="7">
    <source>
        <dbReference type="ARBA" id="ARBA00023136"/>
    </source>
</evidence>
<dbReference type="PANTHER" id="PTHR32552:SF82">
    <property type="entry name" value="FCUA PROTEIN"/>
    <property type="match status" value="1"/>
</dbReference>
<dbReference type="EMBL" id="CP017105">
    <property type="protein sequence ID" value="APO71283.1"/>
    <property type="molecule type" value="Genomic_DNA"/>
</dbReference>
<evidence type="ECO:0000256" key="10">
    <source>
        <dbReference type="PROSITE-ProRule" id="PRU01360"/>
    </source>
</evidence>
<organism evidence="15 16">
    <name type="scientific">Rhizobium gallicum</name>
    <dbReference type="NCBI Taxonomy" id="56730"/>
    <lineage>
        <taxon>Bacteria</taxon>
        <taxon>Pseudomonadati</taxon>
        <taxon>Pseudomonadota</taxon>
        <taxon>Alphaproteobacteria</taxon>
        <taxon>Hyphomicrobiales</taxon>
        <taxon>Rhizobiaceae</taxon>
        <taxon>Rhizobium/Agrobacterium group</taxon>
        <taxon>Rhizobium</taxon>
    </lineage>
</organism>
<dbReference type="CDD" id="cd01347">
    <property type="entry name" value="ligand_gated_channel"/>
    <property type="match status" value="1"/>
</dbReference>
<dbReference type="RefSeq" id="WP_074071626.1">
    <property type="nucleotide sequence ID" value="NZ_CP017105.1"/>
</dbReference>
<feature type="chain" id="PRO_5013335507" evidence="12">
    <location>
        <begin position="22"/>
        <end position="713"/>
    </location>
</feature>
<dbReference type="GO" id="GO:0009279">
    <property type="term" value="C:cell outer membrane"/>
    <property type="evidence" value="ECO:0007669"/>
    <property type="project" value="UniProtKB-SubCell"/>
</dbReference>
<evidence type="ECO:0000313" key="15">
    <source>
        <dbReference type="EMBL" id="APO71283.1"/>
    </source>
</evidence>
<evidence type="ECO:0000256" key="4">
    <source>
        <dbReference type="ARBA" id="ARBA00022452"/>
    </source>
</evidence>
<evidence type="ECO:0000256" key="9">
    <source>
        <dbReference type="ARBA" id="ARBA00023237"/>
    </source>
</evidence>
<evidence type="ECO:0000256" key="1">
    <source>
        <dbReference type="ARBA" id="ARBA00004571"/>
    </source>
</evidence>